<organism evidence="2 3">
    <name type="scientific">Rhodotorula diobovata</name>
    <dbReference type="NCBI Taxonomy" id="5288"/>
    <lineage>
        <taxon>Eukaryota</taxon>
        <taxon>Fungi</taxon>
        <taxon>Dikarya</taxon>
        <taxon>Basidiomycota</taxon>
        <taxon>Pucciniomycotina</taxon>
        <taxon>Microbotryomycetes</taxon>
        <taxon>Sporidiobolales</taxon>
        <taxon>Sporidiobolaceae</taxon>
        <taxon>Rhodotorula</taxon>
    </lineage>
</organism>
<protein>
    <submittedName>
        <fullName evidence="2">Uncharacterized protein</fullName>
    </submittedName>
</protein>
<sequence>MASVNALTVAENRREIVRLHAQIAVLVRVLRPSEAEMRVLMRRAMQPEPFGLRLPGFMVDWAALEEQAEERAPPPAAHRPHRTAEAAREASVAQSERRERQGYATEMDENEADGAHEGEDEDVNVDVDEEEAAQATDVASETSDAEAPADEPDTPRRPARLDSGGRSFSLWGAP</sequence>
<evidence type="ECO:0000313" key="3">
    <source>
        <dbReference type="Proteomes" id="UP000311382"/>
    </source>
</evidence>
<comment type="caution">
    <text evidence="2">The sequence shown here is derived from an EMBL/GenBank/DDBJ whole genome shotgun (WGS) entry which is preliminary data.</text>
</comment>
<evidence type="ECO:0000313" key="2">
    <source>
        <dbReference type="EMBL" id="TNY24462.1"/>
    </source>
</evidence>
<feature type="compositionally biased region" description="Acidic residues" evidence="1">
    <location>
        <begin position="106"/>
        <end position="132"/>
    </location>
</feature>
<accession>A0A5C5G7V4</accession>
<dbReference type="Proteomes" id="UP000311382">
    <property type="component" value="Unassembled WGS sequence"/>
</dbReference>
<feature type="compositionally biased region" description="Acidic residues" evidence="1">
    <location>
        <begin position="143"/>
        <end position="152"/>
    </location>
</feature>
<gene>
    <name evidence="2" type="ORF">DMC30DRAFT_413077</name>
</gene>
<dbReference type="EMBL" id="SOZI01000002">
    <property type="protein sequence ID" value="TNY24462.1"/>
    <property type="molecule type" value="Genomic_DNA"/>
</dbReference>
<proteinExistence type="predicted"/>
<keyword evidence="3" id="KW-1185">Reference proteome</keyword>
<evidence type="ECO:0000256" key="1">
    <source>
        <dbReference type="SAM" id="MobiDB-lite"/>
    </source>
</evidence>
<dbReference type="AlphaFoldDB" id="A0A5C5G7V4"/>
<reference evidence="2 3" key="1">
    <citation type="submission" date="2019-03" db="EMBL/GenBank/DDBJ databases">
        <title>Rhodosporidium diobovatum UCD-FST 08-225 genome sequencing, assembly, and annotation.</title>
        <authorList>
            <person name="Fakankun I.U."/>
            <person name="Fristensky B."/>
            <person name="Levin D.B."/>
        </authorList>
    </citation>
    <scope>NUCLEOTIDE SEQUENCE [LARGE SCALE GENOMIC DNA]</scope>
    <source>
        <strain evidence="2 3">UCD-FST 08-225</strain>
    </source>
</reference>
<name>A0A5C5G7V4_9BASI</name>
<feature type="region of interest" description="Disordered" evidence="1">
    <location>
        <begin position="66"/>
        <end position="174"/>
    </location>
</feature>